<protein>
    <submittedName>
        <fullName evidence="1">Uncharacterized protein</fullName>
    </submittedName>
</protein>
<dbReference type="Pfam" id="PF22396">
    <property type="entry name" value="DUF6976"/>
    <property type="match status" value="1"/>
</dbReference>
<dbReference type="HOGENOM" id="CLU_854985_0_0_6"/>
<dbReference type="EMBL" id="CP007142">
    <property type="protein sequence ID" value="AJQ97091.1"/>
    <property type="molecule type" value="Genomic_DNA"/>
</dbReference>
<dbReference type="STRING" id="1445510.YC6258_05061"/>
<keyword evidence="2" id="KW-1185">Reference proteome</keyword>
<proteinExistence type="predicted"/>
<dbReference type="KEGG" id="gsn:YC6258_05061"/>
<name>A0A0C5VS92_9GAMM</name>
<dbReference type="RefSeq" id="WP_082070858.1">
    <property type="nucleotide sequence ID" value="NZ_CP007142.1"/>
</dbReference>
<dbReference type="Proteomes" id="UP000032266">
    <property type="component" value="Chromosome"/>
</dbReference>
<dbReference type="AlphaFoldDB" id="A0A0C5VS92"/>
<evidence type="ECO:0000313" key="2">
    <source>
        <dbReference type="Proteomes" id="UP000032266"/>
    </source>
</evidence>
<dbReference type="PATRIC" id="fig|1445510.3.peg.5020"/>
<reference evidence="1 2" key="1">
    <citation type="submission" date="2014-01" db="EMBL/GenBank/DDBJ databases">
        <title>Full genme sequencing of cellulolytic bacterium Gynuella sunshinyii YC6258T gen. nov., sp. nov.</title>
        <authorList>
            <person name="Khan H."/>
            <person name="Chung E.J."/>
            <person name="Chung Y.R."/>
        </authorList>
    </citation>
    <scope>NUCLEOTIDE SEQUENCE [LARGE SCALE GENOMIC DNA]</scope>
    <source>
        <strain evidence="1 2">YC6258</strain>
    </source>
</reference>
<dbReference type="InterPro" id="IPR054249">
    <property type="entry name" value="DUF6976"/>
</dbReference>
<organism evidence="1 2">
    <name type="scientific">Gynuella sunshinyii YC6258</name>
    <dbReference type="NCBI Taxonomy" id="1445510"/>
    <lineage>
        <taxon>Bacteria</taxon>
        <taxon>Pseudomonadati</taxon>
        <taxon>Pseudomonadota</taxon>
        <taxon>Gammaproteobacteria</taxon>
        <taxon>Oceanospirillales</taxon>
        <taxon>Saccharospirillaceae</taxon>
        <taxon>Gynuella</taxon>
    </lineage>
</organism>
<sequence>MNQIPVAMEHSHPEITLGHLVTVEQAAEMILAGEVLSIAGDEEVLRQLPRGSWIGGTTAYFMAENGGEYEPKKVFVNHLPGDCREPRLCIYDSRNIDQICNEAPENGFTLLIIPAHSLVHKRFAEDAPGFENIYLQPLIGWIAGVDVHDLLTRTAKVVYGPSGELYDNKAVALHVEVDEERIVTIETVNLFQPGDGDVLCFPESGFTARQVEVNGQLTDLVSYLRNNKIDTQLPLVTEYRDGAVLNVSFQLIADDYVKFYAPVFHGQEYRLARNIGSYSQAFAEHIPNTSGQIAFCCNCILNYYYGELEGVSTGQMRGPMVFGEIAYQLINQSMVYLRII</sequence>
<evidence type="ECO:0000313" key="1">
    <source>
        <dbReference type="EMBL" id="AJQ97091.1"/>
    </source>
</evidence>
<accession>A0A0C5VS92</accession>
<dbReference type="OrthoDB" id="5622143at2"/>
<gene>
    <name evidence="1" type="ORF">YC6258_05061</name>
</gene>